<keyword evidence="7" id="KW-0448">Lipopolysaccharide biosynthesis</keyword>
<dbReference type="Gene3D" id="3.40.50.11720">
    <property type="entry name" value="3-Deoxy-D-manno-octulosonic-acid transferase, N-terminal domain"/>
    <property type="match status" value="1"/>
</dbReference>
<dbReference type="Gene3D" id="3.40.50.2000">
    <property type="entry name" value="Glycogen Phosphorylase B"/>
    <property type="match status" value="1"/>
</dbReference>
<dbReference type="Proteomes" id="UP001319882">
    <property type="component" value="Unassembled WGS sequence"/>
</dbReference>
<evidence type="ECO:0000259" key="8">
    <source>
        <dbReference type="Pfam" id="PF04413"/>
    </source>
</evidence>
<dbReference type="RefSeq" id="WP_227391313.1">
    <property type="nucleotide sequence ID" value="NZ_JBHSCJ010000005.1"/>
</dbReference>
<evidence type="ECO:0000313" key="9">
    <source>
        <dbReference type="EMBL" id="MCB8890650.1"/>
    </source>
</evidence>
<feature type="domain" description="3-deoxy-D-manno-octulosonic-acid transferase N-terminal" evidence="8">
    <location>
        <begin position="38"/>
        <end position="221"/>
    </location>
</feature>
<reference evidence="9 10" key="1">
    <citation type="journal article" date="2021" name="Sci. Rep.">
        <title>Genome analysis of a halophilic bacterium Halomonas malpeensis YU-PRIM-29(T) reveals its exopolysaccharide and pigment producing capabilities.</title>
        <authorList>
            <person name="Athmika"/>
            <person name="Ghate S.D."/>
            <person name="Arun A.B."/>
            <person name="Rao S.S."/>
            <person name="Kumar S.T.A."/>
            <person name="Kandiyil M.K."/>
            <person name="Saptami K."/>
            <person name="Rekha P.D."/>
        </authorList>
    </citation>
    <scope>NUCLEOTIDE SEQUENCE [LARGE SCALE GENOMIC DNA]</scope>
    <source>
        <strain evidence="10">prim 29</strain>
    </source>
</reference>
<dbReference type="EMBL" id="WHVL01000008">
    <property type="protein sequence ID" value="MCB8890650.1"/>
    <property type="molecule type" value="Genomic_DNA"/>
</dbReference>
<keyword evidence="7" id="KW-1003">Cell membrane</keyword>
<dbReference type="PANTHER" id="PTHR42755">
    <property type="entry name" value="3-DEOXY-MANNO-OCTULOSONATE CYTIDYLYLTRANSFERASE"/>
    <property type="match status" value="1"/>
</dbReference>
<name>A0ABS8DWR0_9GAMM</name>
<organism evidence="9 10">
    <name type="scientific">Vreelandella malpeensis</name>
    <dbReference type="NCBI Taxonomy" id="1172368"/>
    <lineage>
        <taxon>Bacteria</taxon>
        <taxon>Pseudomonadati</taxon>
        <taxon>Pseudomonadota</taxon>
        <taxon>Gammaproteobacteria</taxon>
        <taxon>Oceanospirillales</taxon>
        <taxon>Halomonadaceae</taxon>
        <taxon>Vreelandella</taxon>
    </lineage>
</organism>
<comment type="caution">
    <text evidence="9">The sequence shown here is derived from an EMBL/GenBank/DDBJ whole genome shotgun (WGS) entry which is preliminary data.</text>
</comment>
<comment type="similarity">
    <text evidence="7">Belongs to the glycosyltransferase group 1 family.</text>
</comment>
<proteinExistence type="inferred from homology"/>
<keyword evidence="10" id="KW-1185">Reference proteome</keyword>
<evidence type="ECO:0000256" key="1">
    <source>
        <dbReference type="ARBA" id="ARBA00004713"/>
    </source>
</evidence>
<evidence type="ECO:0000256" key="3">
    <source>
        <dbReference type="ARBA" id="ARBA00019077"/>
    </source>
</evidence>
<dbReference type="InterPro" id="IPR039901">
    <property type="entry name" value="Kdotransferase"/>
</dbReference>
<keyword evidence="4 7" id="KW-0808">Transferase</keyword>
<evidence type="ECO:0000256" key="4">
    <source>
        <dbReference type="ARBA" id="ARBA00022679"/>
    </source>
</evidence>
<evidence type="ECO:0000256" key="5">
    <source>
        <dbReference type="ARBA" id="ARBA00031445"/>
    </source>
</evidence>
<comment type="subcellular location">
    <subcellularLocation>
        <location evidence="7">Cell membrane</location>
    </subcellularLocation>
</comment>
<dbReference type="NCBIfam" id="NF004388">
    <property type="entry name" value="PRK05749.1-4"/>
    <property type="match status" value="1"/>
</dbReference>
<evidence type="ECO:0000313" key="10">
    <source>
        <dbReference type="Proteomes" id="UP001319882"/>
    </source>
</evidence>
<dbReference type="InterPro" id="IPR038107">
    <property type="entry name" value="Glycos_transf_N_sf"/>
</dbReference>
<sequence>MGKRLPRTLYSAALYALSPLILARIWREQVPTYPRRQRLGMGLDAGLGELPAAPRLWLHCASVGEVRAATALIEALLARYRDHGLLITTMTATGAEQVQALIARQREADRARLAHRFLPLDFPGAARRFVARVKPALALMFETELWPNLLHACRCQGVPVAVVNGRLSERAFARYQRIRPLMAATLSDVTWLAAKSAEDAARFQALGTPSRTRVVGSLKFEIVTNDQPCIDSERLPLESGTRRIWVAGSTREGEEALLLDAHRALRRRYPEALLILVPRHPRRFDEVAALCRREGLAMVRRSDNVPINEEVAVYLGDTLGEMTFYYSAGEVAFVGGSLVALGGHNVLEPAALGRPVLCGPSLENFADVAAPLIEAGVLTTVDSTDALAGALEALFADPVAARQRGAAGPRVIEAHRGALARTLAGLDEFLG</sequence>
<gene>
    <name evidence="9" type="primary">waaA</name>
    <name evidence="9" type="ORF">GEV37_16170</name>
</gene>
<dbReference type="InterPro" id="IPR007507">
    <property type="entry name" value="Glycos_transf_N"/>
</dbReference>
<keyword evidence="9" id="KW-0328">Glycosyltransferase</keyword>
<dbReference type="EC" id="2.4.99.12" evidence="2 7"/>
<evidence type="ECO:0000256" key="7">
    <source>
        <dbReference type="RuleBase" id="RU365103"/>
    </source>
</evidence>
<protein>
    <recommendedName>
        <fullName evidence="3 7">3-deoxy-D-manno-octulosonic acid transferase</fullName>
        <shortName evidence="7">Kdo transferase</shortName>
        <ecNumber evidence="2 7">2.4.99.12</ecNumber>
    </recommendedName>
    <alternativeName>
        <fullName evidence="5 7">Lipid IV(A) 3-deoxy-D-manno-octulosonic acid transferase</fullName>
    </alternativeName>
</protein>
<dbReference type="Pfam" id="PF04413">
    <property type="entry name" value="Glycos_transf_N"/>
    <property type="match status" value="1"/>
</dbReference>
<dbReference type="GO" id="GO:0043842">
    <property type="term" value="F:Kdo transferase activity"/>
    <property type="evidence" value="ECO:0007669"/>
    <property type="project" value="UniProtKB-EC"/>
</dbReference>
<comment type="catalytic activity">
    <reaction evidence="6 7">
        <text>lipid IVA (E. coli) + CMP-3-deoxy-beta-D-manno-octulosonate = alpha-Kdo-(2-&gt;6)-lipid IVA (E. coli) + CMP + H(+)</text>
        <dbReference type="Rhea" id="RHEA:28066"/>
        <dbReference type="ChEBI" id="CHEBI:15378"/>
        <dbReference type="ChEBI" id="CHEBI:58603"/>
        <dbReference type="ChEBI" id="CHEBI:60364"/>
        <dbReference type="ChEBI" id="CHEBI:60377"/>
        <dbReference type="ChEBI" id="CHEBI:85987"/>
        <dbReference type="EC" id="2.4.99.12"/>
    </reaction>
</comment>
<accession>A0ABS8DWR0</accession>
<keyword evidence="7" id="KW-0472">Membrane</keyword>
<comment type="function">
    <text evidence="7">Involved in lipopolysaccharide (LPS) biosynthesis. Catalyzes the transfer of 3-deoxy-D-manno-octulosonate (Kdo) residue(s) from CMP-Kdo to lipid IV(A), the tetraacyldisaccharide-1,4'-bisphosphate precursor of lipid A.</text>
</comment>
<comment type="pathway">
    <text evidence="1 7">Bacterial outer membrane biogenesis; LPS core biosynthesis.</text>
</comment>
<evidence type="ECO:0000256" key="2">
    <source>
        <dbReference type="ARBA" id="ARBA00012621"/>
    </source>
</evidence>
<dbReference type="SUPFAM" id="SSF53756">
    <property type="entry name" value="UDP-Glycosyltransferase/glycogen phosphorylase"/>
    <property type="match status" value="1"/>
</dbReference>
<evidence type="ECO:0000256" key="6">
    <source>
        <dbReference type="ARBA" id="ARBA00049183"/>
    </source>
</evidence>
<dbReference type="PANTHER" id="PTHR42755:SF1">
    <property type="entry name" value="3-DEOXY-D-MANNO-OCTULOSONIC ACID TRANSFERASE, MITOCHONDRIAL-RELATED"/>
    <property type="match status" value="1"/>
</dbReference>